<evidence type="ECO:0000256" key="4">
    <source>
        <dbReference type="ARBA" id="ARBA00023125"/>
    </source>
</evidence>
<evidence type="ECO:0000313" key="10">
    <source>
        <dbReference type="Proteomes" id="UP000285961"/>
    </source>
</evidence>
<keyword evidence="5" id="KW-0804">Transcription</keyword>
<comment type="caution">
    <text evidence="9">The sequence shown here is derived from an EMBL/GenBank/DDBJ whole genome shotgun (WGS) entry which is preliminary data.</text>
</comment>
<dbReference type="EMBL" id="QZKI01000010">
    <property type="protein sequence ID" value="RJP74782.1"/>
    <property type="molecule type" value="Genomic_DNA"/>
</dbReference>
<reference evidence="9 10" key="1">
    <citation type="journal article" date="2017" name="ISME J.">
        <title>Energy and carbon metabolisms in a deep terrestrial subsurface fluid microbial community.</title>
        <authorList>
            <person name="Momper L."/>
            <person name="Jungbluth S.P."/>
            <person name="Lee M.D."/>
            <person name="Amend J.P."/>
        </authorList>
    </citation>
    <scope>NUCLEOTIDE SEQUENCE [LARGE SCALE GENOMIC DNA]</scope>
    <source>
        <strain evidence="9">SURF_17</strain>
    </source>
</reference>
<dbReference type="GO" id="GO:0000160">
    <property type="term" value="P:phosphorelay signal transduction system"/>
    <property type="evidence" value="ECO:0007669"/>
    <property type="project" value="InterPro"/>
</dbReference>
<keyword evidence="2" id="KW-0067">ATP-binding</keyword>
<protein>
    <submittedName>
        <fullName evidence="9">Sigma-54-dependent Fis family transcriptional regulator</fullName>
    </submittedName>
</protein>
<dbReference type="PROSITE" id="PS50110">
    <property type="entry name" value="RESPONSE_REGULATORY"/>
    <property type="match status" value="1"/>
</dbReference>
<dbReference type="InterPro" id="IPR025662">
    <property type="entry name" value="Sigma_54_int_dom_ATP-bd_1"/>
</dbReference>
<evidence type="ECO:0000256" key="3">
    <source>
        <dbReference type="ARBA" id="ARBA00023015"/>
    </source>
</evidence>
<dbReference type="Pfam" id="PF00072">
    <property type="entry name" value="Response_reg"/>
    <property type="match status" value="1"/>
</dbReference>
<keyword evidence="3" id="KW-0805">Transcription regulation</keyword>
<dbReference type="SMART" id="SM00448">
    <property type="entry name" value="REC"/>
    <property type="match status" value="1"/>
</dbReference>
<dbReference type="InterPro" id="IPR011006">
    <property type="entry name" value="CheY-like_superfamily"/>
</dbReference>
<dbReference type="SMART" id="SM00382">
    <property type="entry name" value="AAA"/>
    <property type="match status" value="1"/>
</dbReference>
<sequence>MSDQGSKILIIDDELETVQSIVSYLKKEGFEVTVAYDRLEAARLLKRTSYDIIFLDWVLEREIGLEVLNALRNEFPTLDIVVLSEGASLEMAVQAATHGAYDIIKKVRDDKGNRWLVPPRLPIVIHNLLARRQEHELVTQQMDEKYHMIGESEAMRRLREEIRLVGPSDYTVLICGESGTGKELVAHNIHRHSPRRDAPFVPVNCSALTPTLLESELFGIDKHVATQVDQRKGKFELAHKGTLFLDEIGDLSYEAQAKLLRVLEDKTVTRVGGQREIQVDVRVIAATNRDMDAMIRDSSFREDLRYRLSYRITCPPLREHNEDIRPIAEHLLAQACRELHKKPITLDAEALEALTSFSWPGNVRQLKNVLQWATVRVDGTITADLLRRNEDLRSSLTPTQNYMGMTLKEAVRVFERDLISRVLNETTSNREAAQRLGMDEGNFSKKLKDLQLR</sequence>
<dbReference type="Pfam" id="PF25601">
    <property type="entry name" value="AAA_lid_14"/>
    <property type="match status" value="1"/>
</dbReference>
<dbReference type="Gene3D" id="3.40.50.300">
    <property type="entry name" value="P-loop containing nucleotide triphosphate hydrolases"/>
    <property type="match status" value="1"/>
</dbReference>
<dbReference type="InterPro" id="IPR025943">
    <property type="entry name" value="Sigma_54_int_dom_ATP-bd_2"/>
</dbReference>
<dbReference type="PROSITE" id="PS00676">
    <property type="entry name" value="SIGMA54_INTERACT_2"/>
    <property type="match status" value="1"/>
</dbReference>
<dbReference type="GO" id="GO:0006355">
    <property type="term" value="P:regulation of DNA-templated transcription"/>
    <property type="evidence" value="ECO:0007669"/>
    <property type="project" value="InterPro"/>
</dbReference>
<dbReference type="CDD" id="cd00009">
    <property type="entry name" value="AAA"/>
    <property type="match status" value="1"/>
</dbReference>
<dbReference type="Gene3D" id="1.10.10.60">
    <property type="entry name" value="Homeodomain-like"/>
    <property type="match status" value="1"/>
</dbReference>
<evidence type="ECO:0000256" key="6">
    <source>
        <dbReference type="PROSITE-ProRule" id="PRU00169"/>
    </source>
</evidence>
<keyword evidence="6" id="KW-0597">Phosphoprotein</keyword>
<proteinExistence type="predicted"/>
<dbReference type="Gene3D" id="3.40.50.2300">
    <property type="match status" value="1"/>
</dbReference>
<dbReference type="Pfam" id="PF00158">
    <property type="entry name" value="Sigma54_activat"/>
    <property type="match status" value="1"/>
</dbReference>
<feature type="domain" description="Response regulatory" evidence="8">
    <location>
        <begin position="7"/>
        <end position="121"/>
    </location>
</feature>
<dbReference type="Proteomes" id="UP000285961">
    <property type="component" value="Unassembled WGS sequence"/>
</dbReference>
<dbReference type="InterPro" id="IPR002078">
    <property type="entry name" value="Sigma_54_int"/>
</dbReference>
<dbReference type="SUPFAM" id="SSF52540">
    <property type="entry name" value="P-loop containing nucleoside triphosphate hydrolases"/>
    <property type="match status" value="1"/>
</dbReference>
<evidence type="ECO:0000259" key="7">
    <source>
        <dbReference type="PROSITE" id="PS50045"/>
    </source>
</evidence>
<evidence type="ECO:0000256" key="1">
    <source>
        <dbReference type="ARBA" id="ARBA00022741"/>
    </source>
</evidence>
<dbReference type="PANTHER" id="PTHR32071">
    <property type="entry name" value="TRANSCRIPTIONAL REGULATORY PROTEIN"/>
    <property type="match status" value="1"/>
</dbReference>
<evidence type="ECO:0000256" key="2">
    <source>
        <dbReference type="ARBA" id="ARBA00022840"/>
    </source>
</evidence>
<keyword evidence="1" id="KW-0547">Nucleotide-binding</keyword>
<organism evidence="9 10">
    <name type="scientific">Candidatus Abyssobacteria bacterium SURF_17</name>
    <dbReference type="NCBI Taxonomy" id="2093361"/>
    <lineage>
        <taxon>Bacteria</taxon>
        <taxon>Pseudomonadati</taxon>
        <taxon>Candidatus Hydrogenedentota</taxon>
        <taxon>Candidatus Abyssobacteria</taxon>
    </lineage>
</organism>
<keyword evidence="4" id="KW-0238">DNA-binding</keyword>
<dbReference type="GO" id="GO:0005524">
    <property type="term" value="F:ATP binding"/>
    <property type="evidence" value="ECO:0007669"/>
    <property type="project" value="UniProtKB-KW"/>
</dbReference>
<dbReference type="SUPFAM" id="SSF52172">
    <property type="entry name" value="CheY-like"/>
    <property type="match status" value="1"/>
</dbReference>
<dbReference type="AlphaFoldDB" id="A0A419F8L0"/>
<name>A0A419F8L0_9BACT</name>
<dbReference type="PROSITE" id="PS00688">
    <property type="entry name" value="SIGMA54_INTERACT_3"/>
    <property type="match status" value="1"/>
</dbReference>
<dbReference type="CDD" id="cd00156">
    <property type="entry name" value="REC"/>
    <property type="match status" value="1"/>
</dbReference>
<evidence type="ECO:0000259" key="8">
    <source>
        <dbReference type="PROSITE" id="PS50110"/>
    </source>
</evidence>
<dbReference type="InterPro" id="IPR003593">
    <property type="entry name" value="AAA+_ATPase"/>
</dbReference>
<feature type="domain" description="Sigma-54 factor interaction" evidence="7">
    <location>
        <begin position="148"/>
        <end position="375"/>
    </location>
</feature>
<dbReference type="FunFam" id="3.40.50.300:FF:000006">
    <property type="entry name" value="DNA-binding transcriptional regulator NtrC"/>
    <property type="match status" value="1"/>
</dbReference>
<dbReference type="Gene3D" id="1.10.8.60">
    <property type="match status" value="1"/>
</dbReference>
<dbReference type="GO" id="GO:0003677">
    <property type="term" value="F:DNA binding"/>
    <property type="evidence" value="ECO:0007669"/>
    <property type="project" value="UniProtKB-KW"/>
</dbReference>
<dbReference type="InterPro" id="IPR058031">
    <property type="entry name" value="AAA_lid_NorR"/>
</dbReference>
<dbReference type="InterPro" id="IPR025944">
    <property type="entry name" value="Sigma_54_int_dom_CS"/>
</dbReference>
<dbReference type="InterPro" id="IPR027417">
    <property type="entry name" value="P-loop_NTPase"/>
</dbReference>
<dbReference type="InterPro" id="IPR001789">
    <property type="entry name" value="Sig_transdc_resp-reg_receiver"/>
</dbReference>
<evidence type="ECO:0000256" key="5">
    <source>
        <dbReference type="ARBA" id="ARBA00023163"/>
    </source>
</evidence>
<dbReference type="PROSITE" id="PS50045">
    <property type="entry name" value="SIGMA54_INTERACT_4"/>
    <property type="match status" value="1"/>
</dbReference>
<gene>
    <name evidence="9" type="ORF">C4532_01510</name>
</gene>
<feature type="modified residue" description="4-aspartylphosphate" evidence="6">
    <location>
        <position position="56"/>
    </location>
</feature>
<accession>A0A419F8L0</accession>
<dbReference type="PROSITE" id="PS00675">
    <property type="entry name" value="SIGMA54_INTERACT_1"/>
    <property type="match status" value="1"/>
</dbReference>
<evidence type="ECO:0000313" key="9">
    <source>
        <dbReference type="EMBL" id="RJP74782.1"/>
    </source>
</evidence>
<dbReference type="InterPro" id="IPR009057">
    <property type="entry name" value="Homeodomain-like_sf"/>
</dbReference>
<dbReference type="SUPFAM" id="SSF46689">
    <property type="entry name" value="Homeodomain-like"/>
    <property type="match status" value="1"/>
</dbReference>